<dbReference type="InterPro" id="IPR052349">
    <property type="entry name" value="Metallo-hydrolase_Enzymes"/>
</dbReference>
<dbReference type="InterPro" id="IPR013108">
    <property type="entry name" value="Amidohydro_3"/>
</dbReference>
<dbReference type="PANTHER" id="PTHR32027">
    <property type="entry name" value="CYTOSINE DEAMINASE"/>
    <property type="match status" value="1"/>
</dbReference>
<accession>A0A6L3VF09</accession>
<evidence type="ECO:0000256" key="2">
    <source>
        <dbReference type="ARBA" id="ARBA00022801"/>
    </source>
</evidence>
<evidence type="ECO:0000313" key="6">
    <source>
        <dbReference type="Proteomes" id="UP000483004"/>
    </source>
</evidence>
<evidence type="ECO:0000256" key="1">
    <source>
        <dbReference type="ARBA" id="ARBA00022723"/>
    </source>
</evidence>
<dbReference type="NCBIfam" id="NF005748">
    <property type="entry name" value="PRK07572.1"/>
    <property type="match status" value="1"/>
</dbReference>
<dbReference type="GO" id="GO:0046872">
    <property type="term" value="F:metal ion binding"/>
    <property type="evidence" value="ECO:0007669"/>
    <property type="project" value="UniProtKB-KW"/>
</dbReference>
<feature type="domain" description="Amidohydrolase 3" evidence="4">
    <location>
        <begin position="61"/>
        <end position="420"/>
    </location>
</feature>
<keyword evidence="2" id="KW-0378">Hydrolase</keyword>
<dbReference type="Pfam" id="PF07969">
    <property type="entry name" value="Amidohydro_3"/>
    <property type="match status" value="1"/>
</dbReference>
<sequence length="457" mass="49229">MKLVTNARLAGRDGLHDIEIDGDRFGRITPAGKQAAGERTAGERSAGERTTGERAADVLADAAGGLVGPPFVEPHVHLDTTLTAGEPRWNASGSLWEGIAVWSERKATLTREDVVSRATEVLRWYAANGVLHVRSHVDVTDPGLVALDAMIEVRERVRDVIGLQLVAFPQEGVCSFDDGAELLEEAARRGVDAVGAIPHFEDTREDGVRSLEIAFDIAQRYGLLLDAHCDEIDDEQSRFVEVLATLARRGGLRDRATASHTTAMGSYNGAYSYKLQRILARSGINLVCNPLANLCLQGRFDAYPKRRGLTQVKEMLAAGVNVAFGHDDVMDPWFPLGTASSLQVALVGVAAAQLTGAAEIDEAFAMVTDRAARVLGLGDGYGIAPGRPANLVVLPASSPYDAVRRQTRPSHVIARGRIVAETPPAVTRLTWPGRAPEDVDFVRARDRDESGRRGSVH</sequence>
<dbReference type="Proteomes" id="UP000483004">
    <property type="component" value="Unassembled WGS sequence"/>
</dbReference>
<keyword evidence="6" id="KW-1185">Reference proteome</keyword>
<comment type="caution">
    <text evidence="5">The sequence shown here is derived from an EMBL/GenBank/DDBJ whole genome shotgun (WGS) entry which is preliminary data.</text>
</comment>
<evidence type="ECO:0000256" key="3">
    <source>
        <dbReference type="SAM" id="MobiDB-lite"/>
    </source>
</evidence>
<dbReference type="SUPFAM" id="SSF51338">
    <property type="entry name" value="Composite domain of metallo-dependent hydrolases"/>
    <property type="match status" value="1"/>
</dbReference>
<dbReference type="FunFam" id="3.20.20.140:FF:000019">
    <property type="entry name" value="Cytosine deaminase"/>
    <property type="match status" value="1"/>
</dbReference>
<evidence type="ECO:0000259" key="4">
    <source>
        <dbReference type="Pfam" id="PF07969"/>
    </source>
</evidence>
<dbReference type="EMBL" id="WBMR01000235">
    <property type="protein sequence ID" value="KAB2363748.1"/>
    <property type="molecule type" value="Genomic_DNA"/>
</dbReference>
<evidence type="ECO:0000313" key="5">
    <source>
        <dbReference type="EMBL" id="KAB2363748.1"/>
    </source>
</evidence>
<name>A0A6L3VF09_9ACTN</name>
<feature type="compositionally biased region" description="Basic and acidic residues" evidence="3">
    <location>
        <begin position="40"/>
        <end position="52"/>
    </location>
</feature>
<dbReference type="Gene3D" id="2.30.40.10">
    <property type="entry name" value="Urease, subunit C, domain 1"/>
    <property type="match status" value="1"/>
</dbReference>
<dbReference type="OrthoDB" id="3366604at2"/>
<dbReference type="GO" id="GO:0035888">
    <property type="term" value="F:isoguanine deaminase activity"/>
    <property type="evidence" value="ECO:0007669"/>
    <property type="project" value="TreeGrafter"/>
</dbReference>
<dbReference type="GO" id="GO:0004131">
    <property type="term" value="F:cytosine deaminase activity"/>
    <property type="evidence" value="ECO:0007669"/>
    <property type="project" value="TreeGrafter"/>
</dbReference>
<proteinExistence type="predicted"/>
<dbReference type="PANTHER" id="PTHR32027:SF0">
    <property type="entry name" value="CYTOSINE DEAMINASE"/>
    <property type="match status" value="1"/>
</dbReference>
<keyword evidence="1" id="KW-0479">Metal-binding</keyword>
<organism evidence="5 6">
    <name type="scientific">Actinomadura montaniterrae</name>
    <dbReference type="NCBI Taxonomy" id="1803903"/>
    <lineage>
        <taxon>Bacteria</taxon>
        <taxon>Bacillati</taxon>
        <taxon>Actinomycetota</taxon>
        <taxon>Actinomycetes</taxon>
        <taxon>Streptosporangiales</taxon>
        <taxon>Thermomonosporaceae</taxon>
        <taxon>Actinomadura</taxon>
    </lineage>
</organism>
<dbReference type="CDD" id="cd01293">
    <property type="entry name" value="Bact_CD"/>
    <property type="match status" value="1"/>
</dbReference>
<feature type="region of interest" description="Disordered" evidence="3">
    <location>
        <begin position="26"/>
        <end position="52"/>
    </location>
</feature>
<dbReference type="AlphaFoldDB" id="A0A6L3VF09"/>
<gene>
    <name evidence="5" type="primary">codA</name>
    <name evidence="5" type="ORF">F9B16_42585</name>
</gene>
<dbReference type="GO" id="GO:0006209">
    <property type="term" value="P:cytosine catabolic process"/>
    <property type="evidence" value="ECO:0007669"/>
    <property type="project" value="TreeGrafter"/>
</dbReference>
<dbReference type="InterPro" id="IPR032466">
    <property type="entry name" value="Metal_Hydrolase"/>
</dbReference>
<protein>
    <submittedName>
        <fullName evidence="5">Cytosine deaminase</fullName>
    </submittedName>
</protein>
<dbReference type="SUPFAM" id="SSF51556">
    <property type="entry name" value="Metallo-dependent hydrolases"/>
    <property type="match status" value="1"/>
</dbReference>
<reference evidence="5 6" key="1">
    <citation type="submission" date="2019-09" db="EMBL/GenBank/DDBJ databases">
        <title>Actinomadura physcomitrii sp. nov., a novel actinomycete isolated from moss [Physcomitrium sphaericum (Ludw) Fuernr].</title>
        <authorList>
            <person name="Liu C."/>
            <person name="Zhuang X."/>
        </authorList>
    </citation>
    <scope>NUCLEOTIDE SEQUENCE [LARGE SCALE GENOMIC DNA]</scope>
    <source>
        <strain evidence="5 6">CYP1-1B</strain>
    </source>
</reference>
<dbReference type="NCBIfam" id="NF006685">
    <property type="entry name" value="PRK09230.1"/>
    <property type="match status" value="1"/>
</dbReference>
<dbReference type="InterPro" id="IPR011059">
    <property type="entry name" value="Metal-dep_hydrolase_composite"/>
</dbReference>
<dbReference type="RefSeq" id="WP_151545952.1">
    <property type="nucleotide sequence ID" value="NZ_WBMR01000235.1"/>
</dbReference>
<dbReference type="Gene3D" id="3.20.20.140">
    <property type="entry name" value="Metal-dependent hydrolases"/>
    <property type="match status" value="1"/>
</dbReference>